<dbReference type="InterPro" id="IPR003661">
    <property type="entry name" value="HisK_dim/P_dom"/>
</dbReference>
<dbReference type="AlphaFoldDB" id="E0TBX9"/>
<keyword evidence="10 19" id="KW-0418">Kinase</keyword>
<keyword evidence="6" id="KW-0597">Phosphoprotein</keyword>
<dbReference type="PANTHER" id="PTHR44936">
    <property type="entry name" value="SENSOR PROTEIN CREC"/>
    <property type="match status" value="1"/>
</dbReference>
<dbReference type="SMART" id="SM00388">
    <property type="entry name" value="HisKA"/>
    <property type="match status" value="1"/>
</dbReference>
<dbReference type="CDD" id="cd00082">
    <property type="entry name" value="HisKA"/>
    <property type="match status" value="1"/>
</dbReference>
<evidence type="ECO:0000256" key="13">
    <source>
        <dbReference type="ARBA" id="ARBA00023012"/>
    </source>
</evidence>
<keyword evidence="7" id="KW-0808">Transferase</keyword>
<dbReference type="OrthoDB" id="9804645at2"/>
<dbReference type="SUPFAM" id="SSF47384">
    <property type="entry name" value="Homodimeric domain of signal transducing histidine kinase"/>
    <property type="match status" value="1"/>
</dbReference>
<dbReference type="Pfam" id="PF00512">
    <property type="entry name" value="HisKA"/>
    <property type="match status" value="1"/>
</dbReference>
<evidence type="ECO:0000256" key="1">
    <source>
        <dbReference type="ARBA" id="ARBA00000085"/>
    </source>
</evidence>
<evidence type="ECO:0000256" key="10">
    <source>
        <dbReference type="ARBA" id="ARBA00022777"/>
    </source>
</evidence>
<evidence type="ECO:0000256" key="12">
    <source>
        <dbReference type="ARBA" id="ARBA00022989"/>
    </source>
</evidence>
<comment type="subcellular location">
    <subcellularLocation>
        <location evidence="2">Cell inner membrane</location>
        <topology evidence="2">Multi-pass membrane protein</topology>
    </subcellularLocation>
</comment>
<dbReference type="HOGENOM" id="CLU_000445_89_27_5"/>
<reference evidence="19 20" key="2">
    <citation type="journal article" date="2011" name="J. Bacteriol.">
        <title>Complete genome sequence of strain HTCC2503T of Parvularcula bermudensis, the type species of the order "Parvularculales" in the class Alphaproteobacteria.</title>
        <authorList>
            <person name="Oh H.M."/>
            <person name="Kang I."/>
            <person name="Vergin K.L."/>
            <person name="Kang D."/>
            <person name="Rhee K.H."/>
            <person name="Giovannoni S.J."/>
            <person name="Cho J.C."/>
        </authorList>
    </citation>
    <scope>NUCLEOTIDE SEQUENCE [LARGE SCALE GENOMIC DNA]</scope>
    <source>
        <strain evidence="20">ATCC BAA-594 / HTCC2503 / KCTC 12087</strain>
    </source>
</reference>
<evidence type="ECO:0000313" key="19">
    <source>
        <dbReference type="EMBL" id="ADM08472.1"/>
    </source>
</evidence>
<dbReference type="RefSeq" id="WP_013299446.1">
    <property type="nucleotide sequence ID" value="NC_014414.1"/>
</dbReference>
<gene>
    <name evidence="19" type="ordered locus">PB2503_01967</name>
</gene>
<feature type="region of interest" description="Disordered" evidence="15">
    <location>
        <begin position="451"/>
        <end position="479"/>
    </location>
</feature>
<dbReference type="InterPro" id="IPR004358">
    <property type="entry name" value="Sig_transdc_His_kin-like_C"/>
</dbReference>
<sequence>MRWSGLSLAARMALVLALSLLLAQGVSLALLLESRARLADVRAQATIDRFVDAVARDEARPIGAMLRRRLRPGGLSIPVETGTPIAAAFPLEEDLTERLIRSLTAEGLPSEGASVGLAPQLPGALRRRPSEANEQLAQAETAPRHLVLSAPIPSGGFVNSVVPEPFRDQVRIRPLIVQTILIYLGLLAATLIVTRQLSRPLARLTLTARQLTVPGPPPDLPRRGPSDITDLSAAFADMHARLETVFTEKDAMLGAIGHDLRTPLTSLRLRAERIADDELREQMIASLDAMALLLTDILAVAKTGRGSGERQAIALDKLCAELAATHPALEVGGERGLIVQGFPMLLQRAMENILDNADRYGAPPIRLDIRRAGGDVLLRVEDCGEGFPAQGEEASRLIKPFERGEVSRSRVTGGAGLGLAIAEAAASAHGGALTIGRATGGGAQVTICLPAAPVSPAPEDLAPNDPPQDDRAETQTERP</sequence>
<dbReference type="Gene3D" id="3.30.565.10">
    <property type="entry name" value="Histidine kinase-like ATPase, C-terminal domain"/>
    <property type="match status" value="1"/>
</dbReference>
<dbReference type="GO" id="GO:0000155">
    <property type="term" value="F:phosphorelay sensor kinase activity"/>
    <property type="evidence" value="ECO:0007669"/>
    <property type="project" value="InterPro"/>
</dbReference>
<evidence type="ECO:0000256" key="2">
    <source>
        <dbReference type="ARBA" id="ARBA00004429"/>
    </source>
</evidence>
<keyword evidence="11" id="KW-0067">ATP-binding</keyword>
<keyword evidence="8 16" id="KW-0812">Transmembrane</keyword>
<evidence type="ECO:0000256" key="16">
    <source>
        <dbReference type="SAM" id="Phobius"/>
    </source>
</evidence>
<keyword evidence="9" id="KW-0547">Nucleotide-binding</keyword>
<dbReference type="GO" id="GO:0005524">
    <property type="term" value="F:ATP binding"/>
    <property type="evidence" value="ECO:0007669"/>
    <property type="project" value="UniProtKB-KW"/>
</dbReference>
<dbReference type="Pfam" id="PF02518">
    <property type="entry name" value="HATPase_c"/>
    <property type="match status" value="1"/>
</dbReference>
<keyword evidence="5" id="KW-0997">Cell inner membrane</keyword>
<evidence type="ECO:0000256" key="5">
    <source>
        <dbReference type="ARBA" id="ARBA00022519"/>
    </source>
</evidence>
<dbReference type="GO" id="GO:0005886">
    <property type="term" value="C:plasma membrane"/>
    <property type="evidence" value="ECO:0007669"/>
    <property type="project" value="UniProtKB-SubCell"/>
</dbReference>
<feature type="domain" description="HAMP" evidence="18">
    <location>
        <begin position="195"/>
        <end position="247"/>
    </location>
</feature>
<dbReference type="SUPFAM" id="SSF55874">
    <property type="entry name" value="ATPase domain of HSP90 chaperone/DNA topoisomerase II/histidine kinase"/>
    <property type="match status" value="1"/>
</dbReference>
<feature type="compositionally biased region" description="Basic and acidic residues" evidence="15">
    <location>
        <begin position="468"/>
        <end position="479"/>
    </location>
</feature>
<dbReference type="Gene3D" id="1.10.287.130">
    <property type="match status" value="1"/>
</dbReference>
<proteinExistence type="predicted"/>
<dbReference type="EC" id="2.7.13.3" evidence="3"/>
<name>E0TBX9_PARBH</name>
<dbReference type="KEGG" id="pbr:PB2503_01967"/>
<dbReference type="STRING" id="314260.PB2503_01967"/>
<dbReference type="eggNOG" id="COG2205">
    <property type="taxonomic scope" value="Bacteria"/>
</dbReference>
<evidence type="ECO:0000256" key="11">
    <source>
        <dbReference type="ARBA" id="ARBA00022840"/>
    </source>
</evidence>
<evidence type="ECO:0000313" key="20">
    <source>
        <dbReference type="Proteomes" id="UP000001302"/>
    </source>
</evidence>
<feature type="domain" description="Histidine kinase" evidence="17">
    <location>
        <begin position="255"/>
        <end position="453"/>
    </location>
</feature>
<evidence type="ECO:0000256" key="14">
    <source>
        <dbReference type="ARBA" id="ARBA00023136"/>
    </source>
</evidence>
<keyword evidence="12 16" id="KW-1133">Transmembrane helix</keyword>
<feature type="transmembrane region" description="Helical" evidence="16">
    <location>
        <begin position="175"/>
        <end position="194"/>
    </location>
</feature>
<keyword evidence="13" id="KW-0902">Two-component regulatory system</keyword>
<dbReference type="InterPro" id="IPR036097">
    <property type="entry name" value="HisK_dim/P_sf"/>
</dbReference>
<dbReference type="SMART" id="SM00387">
    <property type="entry name" value="HATPase_c"/>
    <property type="match status" value="1"/>
</dbReference>
<evidence type="ECO:0000256" key="6">
    <source>
        <dbReference type="ARBA" id="ARBA00022553"/>
    </source>
</evidence>
<comment type="catalytic activity">
    <reaction evidence="1">
        <text>ATP + protein L-histidine = ADP + protein N-phospho-L-histidine.</text>
        <dbReference type="EC" id="2.7.13.3"/>
    </reaction>
</comment>
<evidence type="ECO:0000256" key="3">
    <source>
        <dbReference type="ARBA" id="ARBA00012438"/>
    </source>
</evidence>
<dbReference type="PANTHER" id="PTHR44936:SF5">
    <property type="entry name" value="SENSOR HISTIDINE KINASE ENVZ"/>
    <property type="match status" value="1"/>
</dbReference>
<dbReference type="InterPro" id="IPR050980">
    <property type="entry name" value="2C_sensor_his_kinase"/>
</dbReference>
<evidence type="ECO:0000256" key="15">
    <source>
        <dbReference type="SAM" id="MobiDB-lite"/>
    </source>
</evidence>
<dbReference type="PRINTS" id="PR00344">
    <property type="entry name" value="BCTRLSENSOR"/>
</dbReference>
<evidence type="ECO:0000256" key="7">
    <source>
        <dbReference type="ARBA" id="ARBA00022679"/>
    </source>
</evidence>
<dbReference type="Proteomes" id="UP000001302">
    <property type="component" value="Chromosome"/>
</dbReference>
<accession>E0TBX9</accession>
<dbReference type="Pfam" id="PF00672">
    <property type="entry name" value="HAMP"/>
    <property type="match status" value="1"/>
</dbReference>
<evidence type="ECO:0000259" key="18">
    <source>
        <dbReference type="PROSITE" id="PS50885"/>
    </source>
</evidence>
<organism evidence="19 20">
    <name type="scientific">Parvularcula bermudensis (strain ATCC BAA-594 / HTCC2503 / KCTC 12087)</name>
    <dbReference type="NCBI Taxonomy" id="314260"/>
    <lineage>
        <taxon>Bacteria</taxon>
        <taxon>Pseudomonadati</taxon>
        <taxon>Pseudomonadota</taxon>
        <taxon>Alphaproteobacteria</taxon>
        <taxon>Parvularculales</taxon>
        <taxon>Parvularculaceae</taxon>
        <taxon>Parvularcula</taxon>
    </lineage>
</organism>
<dbReference type="InterPro" id="IPR005467">
    <property type="entry name" value="His_kinase_dom"/>
</dbReference>
<dbReference type="PROSITE" id="PS50109">
    <property type="entry name" value="HIS_KIN"/>
    <property type="match status" value="1"/>
</dbReference>
<dbReference type="InterPro" id="IPR036890">
    <property type="entry name" value="HATPase_C_sf"/>
</dbReference>
<keyword evidence="20" id="KW-1185">Reference proteome</keyword>
<dbReference type="EMBL" id="CP002156">
    <property type="protein sequence ID" value="ADM08472.1"/>
    <property type="molecule type" value="Genomic_DNA"/>
</dbReference>
<dbReference type="InterPro" id="IPR003594">
    <property type="entry name" value="HATPase_dom"/>
</dbReference>
<dbReference type="InterPro" id="IPR003660">
    <property type="entry name" value="HAMP_dom"/>
</dbReference>
<keyword evidence="14 16" id="KW-0472">Membrane</keyword>
<reference evidence="20" key="1">
    <citation type="submission" date="2010-08" db="EMBL/GenBank/DDBJ databases">
        <title>Genome sequence of Parvularcula bermudensis HTCC2503.</title>
        <authorList>
            <person name="Kang D.-M."/>
            <person name="Oh H.-M."/>
            <person name="Cho J.-C."/>
        </authorList>
    </citation>
    <scope>NUCLEOTIDE SEQUENCE [LARGE SCALE GENOMIC DNA]</scope>
    <source>
        <strain evidence="20">ATCC BAA-594 / HTCC2503 / KCTC 12087</strain>
    </source>
</reference>
<dbReference type="SMART" id="SM00304">
    <property type="entry name" value="HAMP"/>
    <property type="match status" value="1"/>
</dbReference>
<evidence type="ECO:0000256" key="9">
    <source>
        <dbReference type="ARBA" id="ARBA00022741"/>
    </source>
</evidence>
<dbReference type="PROSITE" id="PS50885">
    <property type="entry name" value="HAMP"/>
    <property type="match status" value="1"/>
</dbReference>
<keyword evidence="4" id="KW-1003">Cell membrane</keyword>
<evidence type="ECO:0000259" key="17">
    <source>
        <dbReference type="PROSITE" id="PS50109"/>
    </source>
</evidence>
<evidence type="ECO:0000256" key="4">
    <source>
        <dbReference type="ARBA" id="ARBA00022475"/>
    </source>
</evidence>
<protein>
    <recommendedName>
        <fullName evidence="3">histidine kinase</fullName>
        <ecNumber evidence="3">2.7.13.3</ecNumber>
    </recommendedName>
</protein>
<evidence type="ECO:0000256" key="8">
    <source>
        <dbReference type="ARBA" id="ARBA00022692"/>
    </source>
</evidence>